<feature type="transmembrane region" description="Helical" evidence="1">
    <location>
        <begin position="130"/>
        <end position="150"/>
    </location>
</feature>
<dbReference type="Proteomes" id="UP000647587">
    <property type="component" value="Unassembled WGS sequence"/>
</dbReference>
<dbReference type="EMBL" id="BMPP01000039">
    <property type="protein sequence ID" value="GGK43478.1"/>
    <property type="molecule type" value="Genomic_DNA"/>
</dbReference>
<evidence type="ECO:0000313" key="2">
    <source>
        <dbReference type="EMBL" id="GGK43478.1"/>
    </source>
</evidence>
<feature type="transmembrane region" description="Helical" evidence="1">
    <location>
        <begin position="162"/>
        <end position="183"/>
    </location>
</feature>
<accession>A0ABQ2F5Q0</accession>
<evidence type="ECO:0000313" key="3">
    <source>
        <dbReference type="Proteomes" id="UP000647587"/>
    </source>
</evidence>
<keyword evidence="1" id="KW-0812">Transmembrane</keyword>
<sequence>MQTDSSLHAAPIDATIQLKRGMYLLTISAGTLLTWIVTFTLLDNPRQFAFSAGASALSTAMIIALAMTPRAVPFVERAFVALLSLFLLTGLFVRFATTGPTAGGALSFVLFSPAVYFFAFLMLGLQRGLYVSLAFYVTASAAILNHFGLHPVGLSVEAAGGYAVYVRFYLSGLMFIAFFYAIAHHLKRSTDAKNEAEAVAQYAYTDTLTGVPN</sequence>
<feature type="transmembrane region" description="Helical" evidence="1">
    <location>
        <begin position="48"/>
        <end position="66"/>
    </location>
</feature>
<name>A0ABQ2F5Q0_9DEIO</name>
<dbReference type="RefSeq" id="WP_189012222.1">
    <property type="nucleotide sequence ID" value="NZ_BMPP01000039.1"/>
</dbReference>
<reference evidence="3" key="1">
    <citation type="journal article" date="2019" name="Int. J. Syst. Evol. Microbiol.">
        <title>The Global Catalogue of Microorganisms (GCM) 10K type strain sequencing project: providing services to taxonomists for standard genome sequencing and annotation.</title>
        <authorList>
            <consortium name="The Broad Institute Genomics Platform"/>
            <consortium name="The Broad Institute Genome Sequencing Center for Infectious Disease"/>
            <person name="Wu L."/>
            <person name="Ma J."/>
        </authorList>
    </citation>
    <scope>NUCLEOTIDE SEQUENCE [LARGE SCALE GENOMIC DNA]</scope>
    <source>
        <strain evidence="3">JCM 30331</strain>
    </source>
</reference>
<keyword evidence="1" id="KW-0472">Membrane</keyword>
<feature type="transmembrane region" description="Helical" evidence="1">
    <location>
        <begin position="102"/>
        <end position="123"/>
    </location>
</feature>
<comment type="caution">
    <text evidence="2">The sequence shown here is derived from an EMBL/GenBank/DDBJ whole genome shotgun (WGS) entry which is preliminary data.</text>
</comment>
<keyword evidence="1" id="KW-1133">Transmembrane helix</keyword>
<evidence type="ECO:0000256" key="1">
    <source>
        <dbReference type="SAM" id="Phobius"/>
    </source>
</evidence>
<organism evidence="2 3">
    <name type="scientific">Deinococcus malanensis</name>
    <dbReference type="NCBI Taxonomy" id="1706855"/>
    <lineage>
        <taxon>Bacteria</taxon>
        <taxon>Thermotogati</taxon>
        <taxon>Deinococcota</taxon>
        <taxon>Deinococci</taxon>
        <taxon>Deinococcales</taxon>
        <taxon>Deinococcaceae</taxon>
        <taxon>Deinococcus</taxon>
    </lineage>
</organism>
<feature type="transmembrane region" description="Helical" evidence="1">
    <location>
        <begin position="78"/>
        <end position="96"/>
    </location>
</feature>
<protein>
    <submittedName>
        <fullName evidence="2">Uncharacterized protein</fullName>
    </submittedName>
</protein>
<gene>
    <name evidence="2" type="ORF">GCM10008955_41540</name>
</gene>
<proteinExistence type="predicted"/>
<feature type="transmembrane region" description="Helical" evidence="1">
    <location>
        <begin position="21"/>
        <end position="42"/>
    </location>
</feature>
<keyword evidence="3" id="KW-1185">Reference proteome</keyword>